<sequence>MISYIGPEIQNFVSRYHALHDQNDSAEKLITELIYHCNNVENELRKESQRLVNTQMNLADAVNAQRELLQRIRQCEDREENAQEKMSRELDKAKHNPYVMVLIDGDGLVFRNTWIKQGLEGGKKAANALLSAVLEKFGDEAGDLEVVVKVVANLAGLSKAMQRDGCIDNPSLLKDFTLGFTQAKATFDYIDVGFGKERADLKVKETARWHLRNYNCRHILLGISHDAGYAPFLDETVQNEATRQRISIIEGITTVPELFATKIGITKLGDGLFRDDKLLDKFPLFSQPDPASSQSTGTTFVTGSTISTPTIANAASRTASPAISASSSQTRTPIISYANIVSSASPPPQITLPLAPRKPARTQSESHYMLIPPSTPEDWYPGARGLDEPIRVNTQILDVIKRRKDGDKLCNNHYLRGPCAKRDICPFAHDYKISDEEMKAVAILARQNPCSSGQFCELDDCIYGHHCPSIRDGVCQHPYCKFSEEAHPPGTKFKNTFITAN</sequence>
<organism evidence="4 5">
    <name type="scientific">Hypocrea virens (strain Gv29-8 / FGSC 10586)</name>
    <name type="common">Gliocladium virens</name>
    <name type="synonym">Trichoderma virens</name>
    <dbReference type="NCBI Taxonomy" id="413071"/>
    <lineage>
        <taxon>Eukaryota</taxon>
        <taxon>Fungi</taxon>
        <taxon>Dikarya</taxon>
        <taxon>Ascomycota</taxon>
        <taxon>Pezizomycotina</taxon>
        <taxon>Sordariomycetes</taxon>
        <taxon>Hypocreomycetidae</taxon>
        <taxon>Hypocreales</taxon>
        <taxon>Hypocreaceae</taxon>
        <taxon>Trichoderma</taxon>
    </lineage>
</organism>
<gene>
    <name evidence="4" type="ORF">TRIVIDRAFT_146317</name>
</gene>
<feature type="domain" description="C3H1-type" evidence="3">
    <location>
        <begin position="404"/>
        <end position="432"/>
    </location>
</feature>
<dbReference type="InterPro" id="IPR057683">
    <property type="entry name" value="DUF7923"/>
</dbReference>
<dbReference type="STRING" id="413071.G9MME5"/>
<evidence type="ECO:0000313" key="4">
    <source>
        <dbReference type="EMBL" id="EHK24514.1"/>
    </source>
</evidence>
<dbReference type="GeneID" id="25787958"/>
<accession>G9MME5</accession>
<evidence type="ECO:0000256" key="1">
    <source>
        <dbReference type="PROSITE-ProRule" id="PRU00723"/>
    </source>
</evidence>
<keyword evidence="2" id="KW-0175">Coiled coil</keyword>
<evidence type="ECO:0000259" key="3">
    <source>
        <dbReference type="PROSITE" id="PS50103"/>
    </source>
</evidence>
<keyword evidence="5" id="KW-1185">Reference proteome</keyword>
<dbReference type="VEuPathDB" id="FungiDB:TRIVIDRAFT_146317"/>
<keyword evidence="1" id="KW-0862">Zinc</keyword>
<dbReference type="PANTHER" id="PTHR37543">
    <property type="entry name" value="CCCH ZINC FINGER DNA BINDING PROTEIN (AFU_ORTHOLOGUE AFUA_5G12760)"/>
    <property type="match status" value="1"/>
</dbReference>
<dbReference type="PROSITE" id="PS50103">
    <property type="entry name" value="ZF_C3H1"/>
    <property type="match status" value="1"/>
</dbReference>
<feature type="zinc finger region" description="C3H1-type" evidence="1">
    <location>
        <begin position="404"/>
        <end position="432"/>
    </location>
</feature>
<feature type="coiled-coil region" evidence="2">
    <location>
        <begin position="37"/>
        <end position="96"/>
    </location>
</feature>
<dbReference type="OMA" id="HCHQIFL"/>
<proteinExistence type="predicted"/>
<dbReference type="InterPro" id="IPR000571">
    <property type="entry name" value="Znf_CCCH"/>
</dbReference>
<name>G9MME5_HYPVG</name>
<dbReference type="GO" id="GO:0008270">
    <property type="term" value="F:zinc ion binding"/>
    <property type="evidence" value="ECO:0007669"/>
    <property type="project" value="UniProtKB-KW"/>
</dbReference>
<dbReference type="InParanoid" id="G9MME5"/>
<dbReference type="EMBL" id="ABDF02000004">
    <property type="protein sequence ID" value="EHK24514.1"/>
    <property type="molecule type" value="Genomic_DNA"/>
</dbReference>
<dbReference type="Pfam" id="PF25543">
    <property type="entry name" value="zf-CCCH_tandem"/>
    <property type="match status" value="1"/>
</dbReference>
<comment type="caution">
    <text evidence="4">The sequence shown here is derived from an EMBL/GenBank/DDBJ whole genome shotgun (WGS) entry which is preliminary data.</text>
</comment>
<dbReference type="InterPro" id="IPR057654">
    <property type="entry name" value="Znf-CCCH_tandem"/>
</dbReference>
<protein>
    <recommendedName>
        <fullName evidence="3">C3H1-type domain-containing protein</fullName>
    </recommendedName>
</protein>
<reference evidence="4 5" key="1">
    <citation type="journal article" date="2011" name="Genome Biol.">
        <title>Comparative genome sequence analysis underscores mycoparasitism as the ancestral life style of Trichoderma.</title>
        <authorList>
            <person name="Kubicek C.P."/>
            <person name="Herrera-Estrella A."/>
            <person name="Seidl-Seiboth V."/>
            <person name="Martinez D.A."/>
            <person name="Druzhinina I.S."/>
            <person name="Thon M."/>
            <person name="Zeilinger S."/>
            <person name="Casas-Flores S."/>
            <person name="Horwitz B.A."/>
            <person name="Mukherjee P.K."/>
            <person name="Mukherjee M."/>
            <person name="Kredics L."/>
            <person name="Alcaraz L.D."/>
            <person name="Aerts A."/>
            <person name="Antal Z."/>
            <person name="Atanasova L."/>
            <person name="Cervantes-Badillo M.G."/>
            <person name="Challacombe J."/>
            <person name="Chertkov O."/>
            <person name="McCluskey K."/>
            <person name="Coulpier F."/>
            <person name="Deshpande N."/>
            <person name="von Doehren H."/>
            <person name="Ebbole D.J."/>
            <person name="Esquivel-Naranjo E.U."/>
            <person name="Fekete E."/>
            <person name="Flipphi M."/>
            <person name="Glaser F."/>
            <person name="Gomez-Rodriguez E.Y."/>
            <person name="Gruber S."/>
            <person name="Han C."/>
            <person name="Henrissat B."/>
            <person name="Hermosa R."/>
            <person name="Hernandez-Onate M."/>
            <person name="Karaffa L."/>
            <person name="Kosti I."/>
            <person name="Le Crom S."/>
            <person name="Lindquist E."/>
            <person name="Lucas S."/>
            <person name="Luebeck M."/>
            <person name="Luebeck P.S."/>
            <person name="Margeot A."/>
            <person name="Metz B."/>
            <person name="Misra M."/>
            <person name="Nevalainen H."/>
            <person name="Omann M."/>
            <person name="Packer N."/>
            <person name="Perrone G."/>
            <person name="Uresti-Rivera E.E."/>
            <person name="Salamov A."/>
            <person name="Schmoll M."/>
            <person name="Seiboth B."/>
            <person name="Shapiro H."/>
            <person name="Sukno S."/>
            <person name="Tamayo-Ramos J.A."/>
            <person name="Tisch D."/>
            <person name="Wiest A."/>
            <person name="Wilkinson H.H."/>
            <person name="Zhang M."/>
            <person name="Coutinho P.M."/>
            <person name="Kenerley C.M."/>
            <person name="Monte E."/>
            <person name="Baker S.E."/>
            <person name="Grigoriev I.V."/>
        </authorList>
    </citation>
    <scope>NUCLEOTIDE SEQUENCE [LARGE SCALE GENOMIC DNA]</scope>
    <source>
        <strain evidence="5">Gv29-8 / FGSC 10586</strain>
    </source>
</reference>
<dbReference type="AlphaFoldDB" id="G9MME5"/>
<dbReference type="Pfam" id="PF25540">
    <property type="entry name" value="DUF7923"/>
    <property type="match status" value="1"/>
</dbReference>
<evidence type="ECO:0000313" key="5">
    <source>
        <dbReference type="Proteomes" id="UP000007115"/>
    </source>
</evidence>
<dbReference type="HOGENOM" id="CLU_031811_0_1_1"/>
<keyword evidence="1" id="KW-0479">Metal-binding</keyword>
<dbReference type="eggNOG" id="ENOG502S3N6">
    <property type="taxonomic scope" value="Eukaryota"/>
</dbReference>
<keyword evidence="1" id="KW-0863">Zinc-finger</keyword>
<dbReference type="RefSeq" id="XP_013958717.1">
    <property type="nucleotide sequence ID" value="XM_014103242.1"/>
</dbReference>
<dbReference type="PANTHER" id="PTHR37543:SF1">
    <property type="entry name" value="CCCH ZINC FINGER DNA BINDING PROTEIN (AFU_ORTHOLOGUE AFUA_5G12760)"/>
    <property type="match status" value="1"/>
</dbReference>
<dbReference type="Pfam" id="PF25542">
    <property type="entry name" value="zf-CCCH_12"/>
    <property type="match status" value="1"/>
</dbReference>
<dbReference type="OrthoDB" id="3512845at2759"/>
<evidence type="ECO:0000256" key="2">
    <source>
        <dbReference type="SAM" id="Coils"/>
    </source>
</evidence>
<dbReference type="Proteomes" id="UP000007115">
    <property type="component" value="Unassembled WGS sequence"/>
</dbReference>